<dbReference type="Proteomes" id="UP001501294">
    <property type="component" value="Unassembled WGS sequence"/>
</dbReference>
<name>A0ABP8I3Y4_9GAMM</name>
<dbReference type="EMBL" id="BAABFU010000002">
    <property type="protein sequence ID" value="GAA4350667.1"/>
    <property type="molecule type" value="Genomic_DNA"/>
</dbReference>
<evidence type="ECO:0000256" key="1">
    <source>
        <dbReference type="SAM" id="Phobius"/>
    </source>
</evidence>
<reference evidence="3" key="1">
    <citation type="journal article" date="2019" name="Int. J. Syst. Evol. Microbiol.">
        <title>The Global Catalogue of Microorganisms (GCM) 10K type strain sequencing project: providing services to taxonomists for standard genome sequencing and annotation.</title>
        <authorList>
            <consortium name="The Broad Institute Genomics Platform"/>
            <consortium name="The Broad Institute Genome Sequencing Center for Infectious Disease"/>
            <person name="Wu L."/>
            <person name="Ma J."/>
        </authorList>
    </citation>
    <scope>NUCLEOTIDE SEQUENCE [LARGE SCALE GENOMIC DNA]</scope>
    <source>
        <strain evidence="3">JCM 17727</strain>
    </source>
</reference>
<keyword evidence="1" id="KW-1133">Transmembrane helix</keyword>
<evidence type="ECO:0000313" key="3">
    <source>
        <dbReference type="Proteomes" id="UP001501294"/>
    </source>
</evidence>
<protein>
    <recommendedName>
        <fullName evidence="4">Anti sigma-E protein RseA N-terminal domain-containing protein</fullName>
    </recommendedName>
</protein>
<evidence type="ECO:0000313" key="2">
    <source>
        <dbReference type="EMBL" id="GAA4350667.1"/>
    </source>
</evidence>
<dbReference type="RefSeq" id="WP_223578544.1">
    <property type="nucleotide sequence ID" value="NZ_BAABFU010000002.1"/>
</dbReference>
<keyword evidence="1" id="KW-0812">Transmembrane</keyword>
<proteinExistence type="predicted"/>
<comment type="caution">
    <text evidence="2">The sequence shown here is derived from an EMBL/GenBank/DDBJ whole genome shotgun (WGS) entry which is preliminary data.</text>
</comment>
<keyword evidence="1" id="KW-0472">Membrane</keyword>
<gene>
    <name evidence="2" type="ORF">GCM10023150_16630</name>
</gene>
<sequence length="175" mass="20101">MSNETDLLKQLQNLPNEAHAPDRWQAIEQAIHDDTRNMPQDTKRPWWLYAVAASVLFIAALSPVFLNQSVPSAINTQPVAQEEAEKDQPRTPEVFVLTIESLQQGNASYYAKLGHMVRDGNHLVSPQTLDSLDSLRQAQQQYREALAQKPESGRIQQRLFWLYQKERQLLRQLVV</sequence>
<evidence type="ECO:0008006" key="4">
    <source>
        <dbReference type="Google" id="ProtNLM"/>
    </source>
</evidence>
<feature type="transmembrane region" description="Helical" evidence="1">
    <location>
        <begin position="46"/>
        <end position="66"/>
    </location>
</feature>
<keyword evidence="3" id="KW-1185">Reference proteome</keyword>
<accession>A0ABP8I3Y4</accession>
<organism evidence="2 3">
    <name type="scientific">Kangiella taiwanensis</name>
    <dbReference type="NCBI Taxonomy" id="1079179"/>
    <lineage>
        <taxon>Bacteria</taxon>
        <taxon>Pseudomonadati</taxon>
        <taxon>Pseudomonadota</taxon>
        <taxon>Gammaproteobacteria</taxon>
        <taxon>Kangiellales</taxon>
        <taxon>Kangiellaceae</taxon>
        <taxon>Kangiella</taxon>
    </lineage>
</organism>